<dbReference type="AlphaFoldDB" id="A0A6V8PZK2"/>
<dbReference type="EMBL" id="BLSC01000228">
    <property type="protein sequence ID" value="GFP37929.1"/>
    <property type="molecule type" value="Genomic_DNA"/>
</dbReference>
<sequence>QFSCDVVCRGAWAIPLGYAEVLWPFLTLLDTQGRSKVPSPLVIYWIWQEVEPMLSTEDLVKAGLYDSEEAVIQDSLRCLLQVRPGLRLELAVYWYQTEDISLGKAANLAGVSFEQMKEVLRSRGIQLRLGPETREEALEEVATLRRHLRGQSG</sequence>
<protein>
    <submittedName>
        <fullName evidence="2">Uncharacterized protein</fullName>
    </submittedName>
</protein>
<comment type="similarity">
    <text evidence="1">Belongs to the UPF0175 family.</text>
</comment>
<dbReference type="Pfam" id="PF03683">
    <property type="entry name" value="UPF0175"/>
    <property type="match status" value="1"/>
</dbReference>
<evidence type="ECO:0000313" key="3">
    <source>
        <dbReference type="Proteomes" id="UP000561271"/>
    </source>
</evidence>
<evidence type="ECO:0000313" key="2">
    <source>
        <dbReference type="EMBL" id="GFP37929.1"/>
    </source>
</evidence>
<feature type="non-terminal residue" evidence="2">
    <location>
        <position position="1"/>
    </location>
</feature>
<dbReference type="Proteomes" id="UP000561271">
    <property type="component" value="Unassembled WGS sequence"/>
</dbReference>
<dbReference type="InterPro" id="IPR052264">
    <property type="entry name" value="UPF0175_domain"/>
</dbReference>
<proteinExistence type="inferred from homology"/>
<comment type="caution">
    <text evidence="2">The sequence shown here is derived from an EMBL/GenBank/DDBJ whole genome shotgun (WGS) entry which is preliminary data.</text>
</comment>
<dbReference type="InterPro" id="IPR005368">
    <property type="entry name" value="UPF0175"/>
</dbReference>
<name>A0A6V8PZK2_9ACTN</name>
<organism evidence="2 3">
    <name type="scientific">Candidatus Hakubella thermalkaliphila</name>
    <dbReference type="NCBI Taxonomy" id="2754717"/>
    <lineage>
        <taxon>Bacteria</taxon>
        <taxon>Bacillati</taxon>
        <taxon>Actinomycetota</taxon>
        <taxon>Actinomycetota incertae sedis</taxon>
        <taxon>Candidatus Hakubellales</taxon>
        <taxon>Candidatus Hakubellaceae</taxon>
        <taxon>Candidatus Hakubella</taxon>
    </lineage>
</organism>
<accession>A0A6V8PZK2</accession>
<gene>
    <name evidence="2" type="ORF">HKBW3S44_01609</name>
</gene>
<dbReference type="PANTHER" id="PTHR37525">
    <property type="entry name" value="UPF0175 PROTEIN SSL1255"/>
    <property type="match status" value="1"/>
</dbReference>
<reference evidence="2 3" key="1">
    <citation type="journal article" date="2020" name="Front. Microbiol.">
        <title>Single-cell genomics of novel Actinobacteria with the Wood-Ljungdahl pathway discovered in a serpentinizing system.</title>
        <authorList>
            <person name="Merino N."/>
            <person name="Kawai M."/>
            <person name="Boyd E.S."/>
            <person name="Colman D.R."/>
            <person name="McGlynn S.E."/>
            <person name="Nealson K.H."/>
            <person name="Kurokawa K."/>
            <person name="Hongoh Y."/>
        </authorList>
    </citation>
    <scope>NUCLEOTIDE SEQUENCE [LARGE SCALE GENOMIC DNA]</scope>
    <source>
        <strain evidence="2 3">S44</strain>
    </source>
</reference>
<dbReference type="PANTHER" id="PTHR37525:SF1">
    <property type="entry name" value="UPF0175 PROTEIN SSL1255"/>
    <property type="match status" value="1"/>
</dbReference>
<evidence type="ECO:0000256" key="1">
    <source>
        <dbReference type="ARBA" id="ARBA00005651"/>
    </source>
</evidence>